<dbReference type="SUPFAM" id="SSF51735">
    <property type="entry name" value="NAD(P)-binding Rossmann-fold domains"/>
    <property type="match status" value="1"/>
</dbReference>
<dbReference type="Gene3D" id="3.40.50.720">
    <property type="entry name" value="NAD(P)-binding Rossmann-like Domain"/>
    <property type="match status" value="1"/>
</dbReference>
<evidence type="ECO:0000256" key="1">
    <source>
        <dbReference type="ARBA" id="ARBA00023002"/>
    </source>
</evidence>
<name>A0A963YYT8_9PROT</name>
<dbReference type="InterPro" id="IPR028939">
    <property type="entry name" value="P5C_Rdtase_cat_N"/>
</dbReference>
<protein>
    <submittedName>
        <fullName evidence="3">NAD(P)-binding domain-containing protein</fullName>
    </submittedName>
</protein>
<comment type="caution">
    <text evidence="3">The sequence shown here is derived from an EMBL/GenBank/DDBJ whole genome shotgun (WGS) entry which is preliminary data.</text>
</comment>
<dbReference type="PANTHER" id="PTHR14239">
    <property type="entry name" value="DUDULIN-RELATED"/>
    <property type="match status" value="1"/>
</dbReference>
<sequence>MRIGSIGAGFLARAFARRAIAAGHQVMLSNARGPKTLTSVPSGTGATIGTAEDAAAFGDIVFLALPFAARDSLADLPLAGKIVLDANNYYPERDGVVADLDEQRTTTSGMIAALLPQSRLVKAFNAILAVDLEPGSSLLPSGARRALPIAGEDAAAKAVVAGLHAEIGFDALDAGGLAESWRFERAKPAYCIPLDLDGMIAALAAAKRDEALPHGSWRP</sequence>
<keyword evidence="4" id="KW-1185">Reference proteome</keyword>
<proteinExistence type="predicted"/>
<organism evidence="3 4">
    <name type="scientific">Acidisoma cellulosilyticum</name>
    <dbReference type="NCBI Taxonomy" id="2802395"/>
    <lineage>
        <taxon>Bacteria</taxon>
        <taxon>Pseudomonadati</taxon>
        <taxon>Pseudomonadota</taxon>
        <taxon>Alphaproteobacteria</taxon>
        <taxon>Acetobacterales</taxon>
        <taxon>Acidocellaceae</taxon>
        <taxon>Acidisoma</taxon>
    </lineage>
</organism>
<evidence type="ECO:0000313" key="4">
    <source>
        <dbReference type="Proteomes" id="UP000721844"/>
    </source>
</evidence>
<evidence type="ECO:0000259" key="2">
    <source>
        <dbReference type="Pfam" id="PF03807"/>
    </source>
</evidence>
<reference evidence="3 4" key="1">
    <citation type="journal article" date="2021" name="Microorganisms">
        <title>Acidisoma silvae sp. nov. and Acidisomacellulosilytica sp. nov., Two Acidophilic Bacteria Isolated from Decaying Wood, Hydrolyzing Cellulose and Producing Poly-3-hydroxybutyrate.</title>
        <authorList>
            <person name="Mieszkin S."/>
            <person name="Pouder E."/>
            <person name="Uroz S."/>
            <person name="Simon-Colin C."/>
            <person name="Alain K."/>
        </authorList>
    </citation>
    <scope>NUCLEOTIDE SEQUENCE [LARGE SCALE GENOMIC DNA]</scope>
    <source>
        <strain evidence="3 4">HW T5.17</strain>
    </source>
</reference>
<feature type="domain" description="Pyrroline-5-carboxylate reductase catalytic N-terminal" evidence="2">
    <location>
        <begin position="2"/>
        <end position="88"/>
    </location>
</feature>
<dbReference type="Pfam" id="PF03807">
    <property type="entry name" value="F420_oxidored"/>
    <property type="match status" value="1"/>
</dbReference>
<keyword evidence="1" id="KW-0560">Oxidoreductase</keyword>
<dbReference type="RefSeq" id="WP_227305916.1">
    <property type="nucleotide sequence ID" value="NZ_JAESVA010000001.1"/>
</dbReference>
<evidence type="ECO:0000313" key="3">
    <source>
        <dbReference type="EMBL" id="MCB8879324.1"/>
    </source>
</evidence>
<dbReference type="Proteomes" id="UP000721844">
    <property type="component" value="Unassembled WGS sequence"/>
</dbReference>
<accession>A0A963YYT8</accession>
<dbReference type="EMBL" id="JAESVA010000001">
    <property type="protein sequence ID" value="MCB8879324.1"/>
    <property type="molecule type" value="Genomic_DNA"/>
</dbReference>
<dbReference type="GO" id="GO:0016491">
    <property type="term" value="F:oxidoreductase activity"/>
    <property type="evidence" value="ECO:0007669"/>
    <property type="project" value="UniProtKB-KW"/>
</dbReference>
<dbReference type="InterPro" id="IPR036291">
    <property type="entry name" value="NAD(P)-bd_dom_sf"/>
</dbReference>
<dbReference type="InterPro" id="IPR051267">
    <property type="entry name" value="STEAP_metalloreductase"/>
</dbReference>
<dbReference type="AlphaFoldDB" id="A0A963YYT8"/>
<gene>
    <name evidence="3" type="ORF">ACELLULO517_03695</name>
</gene>